<evidence type="ECO:0000256" key="8">
    <source>
        <dbReference type="ARBA" id="ARBA00023136"/>
    </source>
</evidence>
<dbReference type="AlphaFoldDB" id="A0A8S0WDW6"/>
<reference evidence="11 12" key="1">
    <citation type="submission" date="2020-01" db="EMBL/GenBank/DDBJ databases">
        <authorList>
            <person name="Gupta K D."/>
        </authorList>
    </citation>
    <scope>NUCLEOTIDE SEQUENCE [LARGE SCALE GENOMIC DNA]</scope>
</reference>
<evidence type="ECO:0000256" key="4">
    <source>
        <dbReference type="ARBA" id="ARBA00022692"/>
    </source>
</evidence>
<feature type="region of interest" description="Disordered" evidence="9">
    <location>
        <begin position="167"/>
        <end position="195"/>
    </location>
</feature>
<evidence type="ECO:0000256" key="5">
    <source>
        <dbReference type="ARBA" id="ARBA00022729"/>
    </source>
</evidence>
<comment type="caution">
    <text evidence="11">The sequence shown here is derived from an EMBL/GenBank/DDBJ whole genome shotgun (WGS) entry which is preliminary data.</text>
</comment>
<dbReference type="CDD" id="cd22209">
    <property type="entry name" value="EMC10"/>
    <property type="match status" value="1"/>
</dbReference>
<sequence length="243" mass="25975">MRLVAAAAAVVSVGVHAADVVLHHRIFHPSVPDLPYLERAVISGNPPTIQLLPEFLANLDAFAEALTQLGEDAGDVLYQVALQHEGDSSSALWDFSSVKACHLSKASAETILLHLPSSSDLKPFALDYFVSPIPHDGSCPQTKSDISPFKAFAGQIKNMNTTILYRRPEAPPLNDTPLPRPDLRTPPPLTPEGEVVKPVPEKSFLQKYWMYIAAFALVILIGGGPEDPEQSRRGGGGGGGGGQ</sequence>
<keyword evidence="7" id="KW-1133">Transmembrane helix</keyword>
<dbReference type="Pfam" id="PF21203">
    <property type="entry name" value="ECM10"/>
    <property type="match status" value="1"/>
</dbReference>
<dbReference type="PANTHER" id="PTHR21397">
    <property type="entry name" value="CHROMATIN COMPLEXES SUBUNIT BAP18-RELATED"/>
    <property type="match status" value="1"/>
</dbReference>
<proteinExistence type="inferred from homology"/>
<evidence type="ECO:0000256" key="6">
    <source>
        <dbReference type="ARBA" id="ARBA00022824"/>
    </source>
</evidence>
<feature type="signal peptide" evidence="10">
    <location>
        <begin position="1"/>
        <end position="17"/>
    </location>
</feature>
<evidence type="ECO:0000256" key="7">
    <source>
        <dbReference type="ARBA" id="ARBA00022989"/>
    </source>
</evidence>
<keyword evidence="12" id="KW-1185">Reference proteome</keyword>
<name>A0A8S0WDW6_CYCAE</name>
<dbReference type="PANTHER" id="PTHR21397:SF4">
    <property type="entry name" value="ER MEMBRANE PROTEIN COMPLEX SUBUNIT 10"/>
    <property type="match status" value="1"/>
</dbReference>
<evidence type="ECO:0000256" key="10">
    <source>
        <dbReference type="SAM" id="SignalP"/>
    </source>
</evidence>
<protein>
    <recommendedName>
        <fullName evidence="3">ER membrane protein complex subunit 10</fullName>
    </recommendedName>
</protein>
<dbReference type="Proteomes" id="UP000467700">
    <property type="component" value="Unassembled WGS sequence"/>
</dbReference>
<evidence type="ECO:0000256" key="3">
    <source>
        <dbReference type="ARBA" id="ARBA00020105"/>
    </source>
</evidence>
<keyword evidence="5 10" id="KW-0732">Signal</keyword>
<evidence type="ECO:0000256" key="9">
    <source>
        <dbReference type="SAM" id="MobiDB-lite"/>
    </source>
</evidence>
<comment type="subcellular location">
    <subcellularLocation>
        <location evidence="1">Endoplasmic reticulum membrane</location>
        <topology evidence="1">Single-pass type I membrane protein</topology>
    </subcellularLocation>
</comment>
<dbReference type="GO" id="GO:0005789">
    <property type="term" value="C:endoplasmic reticulum membrane"/>
    <property type="evidence" value="ECO:0007669"/>
    <property type="project" value="UniProtKB-SubCell"/>
</dbReference>
<feature type="compositionally biased region" description="Pro residues" evidence="9">
    <location>
        <begin position="178"/>
        <end position="190"/>
    </location>
</feature>
<evidence type="ECO:0000256" key="2">
    <source>
        <dbReference type="ARBA" id="ARBA00007695"/>
    </source>
</evidence>
<dbReference type="OrthoDB" id="1894652at2759"/>
<dbReference type="EMBL" id="CACVBS010000028">
    <property type="protein sequence ID" value="CAA7259883.1"/>
    <property type="molecule type" value="Genomic_DNA"/>
</dbReference>
<evidence type="ECO:0000313" key="12">
    <source>
        <dbReference type="Proteomes" id="UP000467700"/>
    </source>
</evidence>
<accession>A0A8S0WDW6</accession>
<organism evidence="11 12">
    <name type="scientific">Cyclocybe aegerita</name>
    <name type="common">Black poplar mushroom</name>
    <name type="synonym">Agrocybe aegerita</name>
    <dbReference type="NCBI Taxonomy" id="1973307"/>
    <lineage>
        <taxon>Eukaryota</taxon>
        <taxon>Fungi</taxon>
        <taxon>Dikarya</taxon>
        <taxon>Basidiomycota</taxon>
        <taxon>Agaricomycotina</taxon>
        <taxon>Agaricomycetes</taxon>
        <taxon>Agaricomycetidae</taxon>
        <taxon>Agaricales</taxon>
        <taxon>Agaricineae</taxon>
        <taxon>Bolbitiaceae</taxon>
        <taxon>Cyclocybe</taxon>
    </lineage>
</organism>
<gene>
    <name evidence="11" type="ORF">AAE3_LOCUS2096</name>
</gene>
<keyword evidence="4" id="KW-0812">Transmembrane</keyword>
<evidence type="ECO:0000256" key="1">
    <source>
        <dbReference type="ARBA" id="ARBA00004115"/>
    </source>
</evidence>
<comment type="similarity">
    <text evidence="2">Belongs to the EMC10 family.</text>
</comment>
<evidence type="ECO:0000313" key="11">
    <source>
        <dbReference type="EMBL" id="CAA7259883.1"/>
    </source>
</evidence>
<keyword evidence="6" id="KW-0256">Endoplasmic reticulum</keyword>
<feature type="chain" id="PRO_5035842781" description="ER membrane protein complex subunit 10" evidence="10">
    <location>
        <begin position="18"/>
        <end position="243"/>
    </location>
</feature>
<keyword evidence="8" id="KW-0472">Membrane</keyword>